<proteinExistence type="predicted"/>
<evidence type="ECO:0000313" key="2">
    <source>
        <dbReference type="Proteomes" id="UP000324106"/>
    </source>
</evidence>
<name>A0A5P2AVQ4_STRVZ</name>
<dbReference type="AlphaFoldDB" id="A0A5P2AVQ4"/>
<evidence type="ECO:0000313" key="1">
    <source>
        <dbReference type="EMBL" id="QES22354.1"/>
    </source>
</evidence>
<reference evidence="1 2" key="1">
    <citation type="submission" date="2018-05" db="EMBL/GenBank/DDBJ databases">
        <title>Streptomyces venezuelae.</title>
        <authorList>
            <person name="Kim W."/>
            <person name="Lee N."/>
            <person name="Cho B.-K."/>
        </authorList>
    </citation>
    <scope>NUCLEOTIDE SEQUENCE [LARGE SCALE GENOMIC DNA]</scope>
    <source>
        <strain evidence="1 2">ATCC 15068</strain>
    </source>
</reference>
<accession>A0A5P2AVQ4</accession>
<dbReference type="Proteomes" id="UP000324106">
    <property type="component" value="Chromosome"/>
</dbReference>
<dbReference type="RefSeq" id="WP_150270508.1">
    <property type="nucleotide sequence ID" value="NZ_CP029194.1"/>
</dbReference>
<dbReference type="EMBL" id="CP029194">
    <property type="protein sequence ID" value="QES22354.1"/>
    <property type="molecule type" value="Genomic_DNA"/>
</dbReference>
<organism evidence="1 2">
    <name type="scientific">Streptomyces venezuelae</name>
    <dbReference type="NCBI Taxonomy" id="54571"/>
    <lineage>
        <taxon>Bacteria</taxon>
        <taxon>Bacillati</taxon>
        <taxon>Actinomycetota</taxon>
        <taxon>Actinomycetes</taxon>
        <taxon>Kitasatosporales</taxon>
        <taxon>Streptomycetaceae</taxon>
        <taxon>Streptomyces</taxon>
    </lineage>
</organism>
<gene>
    <name evidence="1" type="ORF">DEJ46_27335</name>
</gene>
<protein>
    <submittedName>
        <fullName evidence="1">Uncharacterized protein</fullName>
    </submittedName>
</protein>
<sequence>MARDFDRQLYVLADRSGSMGADDWGLTACRLALELKADAVVVEKNYGGDMAKQVVTQAWEQLRRGGVTEGLLMPVILEVTAKVGKRLRAAPVAQLYEQQLAHHVGGYTELEDQMVTWVEGMDGPDRMDAAVHGLTELADPEQLDTLRVVTTVASTDAGDACSTTHGREAKTFGSYVPRLPKAPAGSAWPREVRR</sequence>
<dbReference type="OrthoDB" id="4519042at2"/>